<dbReference type="GO" id="GO:1990961">
    <property type="term" value="P:xenobiotic detoxification by transmembrane export across the plasma membrane"/>
    <property type="evidence" value="ECO:0007669"/>
    <property type="project" value="InterPro"/>
</dbReference>
<name>A0A3M7R2R1_BRAPC</name>
<dbReference type="OrthoDB" id="2126698at2759"/>
<evidence type="ECO:0000256" key="1">
    <source>
        <dbReference type="ARBA" id="ARBA00004141"/>
    </source>
</evidence>
<feature type="transmembrane region" description="Helical" evidence="6">
    <location>
        <begin position="411"/>
        <end position="433"/>
    </location>
</feature>
<feature type="transmembrane region" description="Helical" evidence="6">
    <location>
        <begin position="124"/>
        <end position="141"/>
    </location>
</feature>
<protein>
    <recommendedName>
        <fullName evidence="6">Multidrug and toxin extrusion protein</fullName>
    </recommendedName>
</protein>
<comment type="caution">
    <text evidence="7">The sequence shown here is derived from an EMBL/GenBank/DDBJ whole genome shotgun (WGS) entry which is preliminary data.</text>
</comment>
<evidence type="ECO:0000256" key="4">
    <source>
        <dbReference type="ARBA" id="ARBA00022989"/>
    </source>
</evidence>
<dbReference type="CDD" id="cd13132">
    <property type="entry name" value="MATE_eukaryotic"/>
    <property type="match status" value="1"/>
</dbReference>
<evidence type="ECO:0000256" key="5">
    <source>
        <dbReference type="ARBA" id="ARBA00023136"/>
    </source>
</evidence>
<feature type="transmembrane region" description="Helical" evidence="6">
    <location>
        <begin position="187"/>
        <end position="210"/>
    </location>
</feature>
<dbReference type="AlphaFoldDB" id="A0A3M7R2R1"/>
<evidence type="ECO:0000313" key="8">
    <source>
        <dbReference type="Proteomes" id="UP000276133"/>
    </source>
</evidence>
<feature type="transmembrane region" description="Helical" evidence="6">
    <location>
        <begin position="267"/>
        <end position="289"/>
    </location>
</feature>
<feature type="transmembrane region" description="Helical" evidence="6">
    <location>
        <begin position="217"/>
        <end position="241"/>
    </location>
</feature>
<keyword evidence="4 6" id="KW-1133">Transmembrane helix</keyword>
<dbReference type="GO" id="GO:0015297">
    <property type="term" value="F:antiporter activity"/>
    <property type="evidence" value="ECO:0007669"/>
    <property type="project" value="InterPro"/>
</dbReference>
<feature type="transmembrane region" description="Helical" evidence="6">
    <location>
        <begin position="79"/>
        <end position="104"/>
    </location>
</feature>
<keyword evidence="8" id="KW-1185">Reference proteome</keyword>
<dbReference type="InterPro" id="IPR045069">
    <property type="entry name" value="MATE_euk"/>
</dbReference>
<feature type="transmembrane region" description="Helical" evidence="6">
    <location>
        <begin position="440"/>
        <end position="464"/>
    </location>
</feature>
<comment type="subcellular location">
    <subcellularLocation>
        <location evidence="1">Membrane</location>
        <topology evidence="1">Multi-pass membrane protein</topology>
    </subcellularLocation>
</comment>
<evidence type="ECO:0000256" key="3">
    <source>
        <dbReference type="ARBA" id="ARBA00022692"/>
    </source>
</evidence>
<feature type="transmembrane region" description="Helical" evidence="6">
    <location>
        <begin position="301"/>
        <end position="322"/>
    </location>
</feature>
<dbReference type="Pfam" id="PF01554">
    <property type="entry name" value="MatE"/>
    <property type="match status" value="2"/>
</dbReference>
<keyword evidence="3 6" id="KW-0812">Transmembrane</keyword>
<sequence>MNSCESGEEKDFSTPNKKFKHIFNREFNRLFPFGFKYDFKILFLSAIPLILNQISQTFLPIISLFFCGHIGSSELAAVTIANTFINIGSFSVLVGLCSACDTLLPQIFGGFNKKKVGLVLQKGLIISFLSCFPTSGVLLNVKNVMQFFIKETEVIELADQYIITYLPAIIFYSFHVVLQRYVLSQNIFYPILAINILANILDALLHYLFVIHFNYGVVGAAFSVVLANFFILVSVVIYIIYTKMYNLTWSGWSKECLADWTEYLKLAIPGFAMLFFGLANFEIGVIAAGNLGREGISIMSIGIQTTYIAFMIPLGISISANIRIGQLLGENSPELAKNCCKVAYAFGGCASFLTCLVIYSSSNIIPTAFTNEKKIIDEAAVLLKFLSFAHLMDALQGVGGGVLKAMGAQMYGFMMVLVSLYCFGIPLGIMLMLRTQYKVLGYWIGYLVGATILIGLQIAFIGLVNWSKKAEIAFNQSLKSSETESIIKDANSNYDQNITIVTPLLNRQTKNFTLILMKKALSIIIIISTFFALVFTRLVFVIDDEKEKIDLKY</sequence>
<gene>
    <name evidence="7" type="ORF">BpHYR1_054635</name>
</gene>
<evidence type="ECO:0000256" key="2">
    <source>
        <dbReference type="ARBA" id="ARBA00010199"/>
    </source>
</evidence>
<reference evidence="7 8" key="1">
    <citation type="journal article" date="2018" name="Sci. Rep.">
        <title>Genomic signatures of local adaptation to the degree of environmental predictability in rotifers.</title>
        <authorList>
            <person name="Franch-Gras L."/>
            <person name="Hahn C."/>
            <person name="Garcia-Roger E.M."/>
            <person name="Carmona M.J."/>
            <person name="Serra M."/>
            <person name="Gomez A."/>
        </authorList>
    </citation>
    <scope>NUCLEOTIDE SEQUENCE [LARGE SCALE GENOMIC DNA]</scope>
    <source>
        <strain evidence="7">HYR1</strain>
    </source>
</reference>
<dbReference type="GO" id="GO:0042910">
    <property type="term" value="F:xenobiotic transmembrane transporter activity"/>
    <property type="evidence" value="ECO:0007669"/>
    <property type="project" value="InterPro"/>
</dbReference>
<dbReference type="InterPro" id="IPR002528">
    <property type="entry name" value="MATE_fam"/>
</dbReference>
<proteinExistence type="inferred from homology"/>
<feature type="transmembrane region" description="Helical" evidence="6">
    <location>
        <begin position="41"/>
        <end position="67"/>
    </location>
</feature>
<keyword evidence="5 6" id="KW-0472">Membrane</keyword>
<dbReference type="EMBL" id="REGN01004435">
    <property type="protein sequence ID" value="RNA17538.1"/>
    <property type="molecule type" value="Genomic_DNA"/>
</dbReference>
<evidence type="ECO:0000256" key="6">
    <source>
        <dbReference type="RuleBase" id="RU004914"/>
    </source>
</evidence>
<dbReference type="Proteomes" id="UP000276133">
    <property type="component" value="Unassembled WGS sequence"/>
</dbReference>
<dbReference type="PANTHER" id="PTHR11206">
    <property type="entry name" value="MULTIDRUG RESISTANCE PROTEIN"/>
    <property type="match status" value="1"/>
</dbReference>
<dbReference type="GO" id="GO:0016020">
    <property type="term" value="C:membrane"/>
    <property type="evidence" value="ECO:0007669"/>
    <property type="project" value="UniProtKB-SubCell"/>
</dbReference>
<feature type="transmembrane region" description="Helical" evidence="6">
    <location>
        <begin position="520"/>
        <end position="542"/>
    </location>
</feature>
<dbReference type="NCBIfam" id="TIGR00797">
    <property type="entry name" value="matE"/>
    <property type="match status" value="1"/>
</dbReference>
<evidence type="ECO:0000313" key="7">
    <source>
        <dbReference type="EMBL" id="RNA17538.1"/>
    </source>
</evidence>
<comment type="similarity">
    <text evidence="2 6">Belongs to the multi antimicrobial extrusion (MATE) (TC 2.A.66.1) family.</text>
</comment>
<organism evidence="7 8">
    <name type="scientific">Brachionus plicatilis</name>
    <name type="common">Marine rotifer</name>
    <name type="synonym">Brachionus muelleri</name>
    <dbReference type="NCBI Taxonomy" id="10195"/>
    <lineage>
        <taxon>Eukaryota</taxon>
        <taxon>Metazoa</taxon>
        <taxon>Spiralia</taxon>
        <taxon>Gnathifera</taxon>
        <taxon>Rotifera</taxon>
        <taxon>Eurotatoria</taxon>
        <taxon>Monogononta</taxon>
        <taxon>Pseudotrocha</taxon>
        <taxon>Ploima</taxon>
        <taxon>Brachionidae</taxon>
        <taxon>Brachionus</taxon>
    </lineage>
</organism>
<accession>A0A3M7R2R1</accession>
<dbReference type="STRING" id="10195.A0A3M7R2R1"/>
<feature type="transmembrane region" description="Helical" evidence="6">
    <location>
        <begin position="342"/>
        <end position="360"/>
    </location>
</feature>
<feature type="transmembrane region" description="Helical" evidence="6">
    <location>
        <begin position="162"/>
        <end position="181"/>
    </location>
</feature>